<evidence type="ECO:0000313" key="3">
    <source>
        <dbReference type="Proteomes" id="UP000724874"/>
    </source>
</evidence>
<evidence type="ECO:0000313" key="2">
    <source>
        <dbReference type="EMBL" id="KAF8876305.1"/>
    </source>
</evidence>
<name>A0A9P5N9D6_GYMJU</name>
<gene>
    <name evidence="2" type="ORF">CPB84DRAFT_416261</name>
</gene>
<evidence type="ECO:0000256" key="1">
    <source>
        <dbReference type="SAM" id="MobiDB-lite"/>
    </source>
</evidence>
<dbReference type="OrthoDB" id="10680235at2759"/>
<dbReference type="AlphaFoldDB" id="A0A9P5N9D6"/>
<comment type="caution">
    <text evidence="2">The sequence shown here is derived from an EMBL/GenBank/DDBJ whole genome shotgun (WGS) entry which is preliminary data.</text>
</comment>
<reference evidence="2" key="1">
    <citation type="submission" date="2020-11" db="EMBL/GenBank/DDBJ databases">
        <authorList>
            <consortium name="DOE Joint Genome Institute"/>
            <person name="Ahrendt S."/>
            <person name="Riley R."/>
            <person name="Andreopoulos W."/>
            <person name="LaButti K."/>
            <person name="Pangilinan J."/>
            <person name="Ruiz-duenas F.J."/>
            <person name="Barrasa J.M."/>
            <person name="Sanchez-Garcia M."/>
            <person name="Camarero S."/>
            <person name="Miyauchi S."/>
            <person name="Serrano A."/>
            <person name="Linde D."/>
            <person name="Babiker R."/>
            <person name="Drula E."/>
            <person name="Ayuso-Fernandez I."/>
            <person name="Pacheco R."/>
            <person name="Padilla G."/>
            <person name="Ferreira P."/>
            <person name="Barriuso J."/>
            <person name="Kellner H."/>
            <person name="Castanera R."/>
            <person name="Alfaro M."/>
            <person name="Ramirez L."/>
            <person name="Pisabarro A.G."/>
            <person name="Kuo A."/>
            <person name="Tritt A."/>
            <person name="Lipzen A."/>
            <person name="He G."/>
            <person name="Yan M."/>
            <person name="Ng V."/>
            <person name="Cullen D."/>
            <person name="Martin F."/>
            <person name="Rosso M.-N."/>
            <person name="Henrissat B."/>
            <person name="Hibbett D."/>
            <person name="Martinez A.T."/>
            <person name="Grigoriev I.V."/>
        </authorList>
    </citation>
    <scope>NUCLEOTIDE SEQUENCE</scope>
    <source>
        <strain evidence="2">AH 44721</strain>
    </source>
</reference>
<accession>A0A9P5N9D6</accession>
<protein>
    <recommendedName>
        <fullName evidence="4">F-box domain-containing protein</fullName>
    </recommendedName>
</protein>
<sequence>MNRLLDRHYMTRASSSDTRIQIQVSNLPLEIIDLIFTSLADEHDNIASYHALTQCLFVSKAFCTLSRRYLFAQVTISDSGPTFEGKRNREEARKMDGFLQLLQNDPLRSIDPLALQVHTLELSLLSIFSPEYVLTNVSNYTPLTWNTHRESLPAIMDMLPKLHTFRLHFDFCMEWEDIGKPIYDSLKKLFWESPLLTSISLRNISNFQPEFPAMLEPSPSPYRKGRLYQPSLDLRK</sequence>
<dbReference type="EMBL" id="JADNYJ010000184">
    <property type="protein sequence ID" value="KAF8876305.1"/>
    <property type="molecule type" value="Genomic_DNA"/>
</dbReference>
<feature type="region of interest" description="Disordered" evidence="1">
    <location>
        <begin position="216"/>
        <end position="236"/>
    </location>
</feature>
<keyword evidence="3" id="KW-1185">Reference proteome</keyword>
<evidence type="ECO:0008006" key="4">
    <source>
        <dbReference type="Google" id="ProtNLM"/>
    </source>
</evidence>
<organism evidence="2 3">
    <name type="scientific">Gymnopilus junonius</name>
    <name type="common">Spectacular rustgill mushroom</name>
    <name type="synonym">Gymnopilus spectabilis subsp. junonius</name>
    <dbReference type="NCBI Taxonomy" id="109634"/>
    <lineage>
        <taxon>Eukaryota</taxon>
        <taxon>Fungi</taxon>
        <taxon>Dikarya</taxon>
        <taxon>Basidiomycota</taxon>
        <taxon>Agaricomycotina</taxon>
        <taxon>Agaricomycetes</taxon>
        <taxon>Agaricomycetidae</taxon>
        <taxon>Agaricales</taxon>
        <taxon>Agaricineae</taxon>
        <taxon>Hymenogastraceae</taxon>
        <taxon>Gymnopilus</taxon>
    </lineage>
</organism>
<proteinExistence type="predicted"/>
<dbReference type="Proteomes" id="UP000724874">
    <property type="component" value="Unassembled WGS sequence"/>
</dbReference>